<feature type="transmembrane region" description="Helical" evidence="7">
    <location>
        <begin position="366"/>
        <end position="389"/>
    </location>
</feature>
<feature type="transmembrane region" description="Helical" evidence="7">
    <location>
        <begin position="334"/>
        <end position="359"/>
    </location>
</feature>
<feature type="transmembrane region" description="Helical" evidence="7">
    <location>
        <begin position="152"/>
        <end position="176"/>
    </location>
</feature>
<feature type="transmembrane region" description="Helical" evidence="7">
    <location>
        <begin position="464"/>
        <end position="481"/>
    </location>
</feature>
<keyword evidence="5" id="KW-0534">Nitrate assimilation</keyword>
<feature type="transmembrane region" description="Helical" evidence="7">
    <location>
        <begin position="528"/>
        <end position="545"/>
    </location>
</feature>
<dbReference type="RefSeq" id="WP_146452731.1">
    <property type="nucleotide sequence ID" value="NZ_SJPS01000009.1"/>
</dbReference>
<evidence type="ECO:0000313" key="10">
    <source>
        <dbReference type="Proteomes" id="UP000318437"/>
    </source>
</evidence>
<dbReference type="CDD" id="cd17341">
    <property type="entry name" value="MFS_NRT2_like"/>
    <property type="match status" value="1"/>
</dbReference>
<evidence type="ECO:0000256" key="2">
    <source>
        <dbReference type="ARBA" id="ARBA00008432"/>
    </source>
</evidence>
<dbReference type="PANTHER" id="PTHR23515">
    <property type="entry name" value="HIGH-AFFINITY NITRATE TRANSPORTER 2.3"/>
    <property type="match status" value="1"/>
</dbReference>
<evidence type="ECO:0000256" key="6">
    <source>
        <dbReference type="ARBA" id="ARBA00023136"/>
    </source>
</evidence>
<evidence type="ECO:0000313" key="9">
    <source>
        <dbReference type="EMBL" id="TWU21783.1"/>
    </source>
</evidence>
<keyword evidence="4 7" id="KW-1133">Transmembrane helix</keyword>
<evidence type="ECO:0000256" key="7">
    <source>
        <dbReference type="SAM" id="Phobius"/>
    </source>
</evidence>
<evidence type="ECO:0000256" key="5">
    <source>
        <dbReference type="ARBA" id="ARBA00023063"/>
    </source>
</evidence>
<dbReference type="GO" id="GO:0015112">
    <property type="term" value="F:nitrate transmembrane transporter activity"/>
    <property type="evidence" value="ECO:0007669"/>
    <property type="project" value="InterPro"/>
</dbReference>
<dbReference type="OrthoDB" id="9773404at2"/>
<dbReference type="EMBL" id="SJPS01000009">
    <property type="protein sequence ID" value="TWU21783.1"/>
    <property type="molecule type" value="Genomic_DNA"/>
</dbReference>
<dbReference type="AlphaFoldDB" id="A0A5C6CAP0"/>
<feature type="transmembrane region" description="Helical" evidence="7">
    <location>
        <begin position="21"/>
        <end position="46"/>
    </location>
</feature>
<keyword evidence="10" id="KW-1185">Reference proteome</keyword>
<sequence length="596" mass="65016">MEVRNKATRIELFSLKTRPMRAFHMSWFAFFLCFFAWFGIAPLMAIVRDELGLTKEQIGNTIIASVAITIFARLFIGWLCDRIGPRLSYTFLLMTGSIPVMLIGLANSYESFLLFRLGIGVIGASFVITQYHTSVMFAPNVVGTANATSAGWGNLGGGVTQMIMPLVFAFFIWLGYGDPTAWRLSMVAAGAVCFVTGVAYYFFTTDLPDGNFKELRASGEISSTEKGKGSFWLAARDYRVWALFLVYAACFGVELTINNIAAIYYMDYFDLGLKTAGLVAGLFGLMNIFARTLGGFISDRFVRIAGLKGRVQWLFFALLVEGFALLLFSQMQVLALAIPTMIVFSLFVQMSEGATFSVVPFINKKALGSVAGIVGAGGNMGAVCAGFLFRSEGLSYPQALLILGGAVCVFSFSTLLVKFSPAAEKEAADEFDLAMTRRREELKDRKPLRELIPGIRHLRPMDALRIYLGVALFIKGIYFITNMAELESTLGEGLGQGQTMIAWSVVFAHIIGGACLMLGFVTRVAAAANALILFGAVLFSLGGTAASESVLGTNVDFQFTAFVFFTLVLFVWRGSGPLSLDHLLRLDVEAEPEIVL</sequence>
<dbReference type="InterPro" id="IPR020846">
    <property type="entry name" value="MFS_dom"/>
</dbReference>
<feature type="transmembrane region" description="Helical" evidence="7">
    <location>
        <begin position="271"/>
        <end position="290"/>
    </location>
</feature>
<keyword evidence="6 7" id="KW-0472">Membrane</keyword>
<accession>A0A5C6CAP0</accession>
<dbReference type="GO" id="GO:0042128">
    <property type="term" value="P:nitrate assimilation"/>
    <property type="evidence" value="ECO:0007669"/>
    <property type="project" value="UniProtKB-KW"/>
</dbReference>
<dbReference type="InterPro" id="IPR032808">
    <property type="entry name" value="DoxX"/>
</dbReference>
<comment type="similarity">
    <text evidence="2">Belongs to the major facilitator superfamily. Nitrate/nitrite porter (TC 2.A.1.8) family.</text>
</comment>
<proteinExistence type="inferred from homology"/>
<keyword evidence="3 7" id="KW-0812">Transmembrane</keyword>
<dbReference type="Proteomes" id="UP000318437">
    <property type="component" value="Unassembled WGS sequence"/>
</dbReference>
<dbReference type="InterPro" id="IPR036259">
    <property type="entry name" value="MFS_trans_sf"/>
</dbReference>
<protein>
    <submittedName>
        <fullName evidence="9">Putative sulfoacetate transporter SauU</fullName>
    </submittedName>
</protein>
<evidence type="ECO:0000256" key="3">
    <source>
        <dbReference type="ARBA" id="ARBA00022692"/>
    </source>
</evidence>
<dbReference type="PROSITE" id="PS50850">
    <property type="entry name" value="MFS"/>
    <property type="match status" value="1"/>
</dbReference>
<feature type="domain" description="Major facilitator superfamily (MFS) profile" evidence="8">
    <location>
        <begin position="22"/>
        <end position="422"/>
    </location>
</feature>
<feature type="transmembrane region" description="Helical" evidence="7">
    <location>
        <begin position="87"/>
        <end position="106"/>
    </location>
</feature>
<gene>
    <name evidence="9" type="primary">sauU_2</name>
    <name evidence="9" type="ORF">Pla144_44790</name>
</gene>
<evidence type="ECO:0000259" key="8">
    <source>
        <dbReference type="PROSITE" id="PS50850"/>
    </source>
</evidence>
<feature type="transmembrane region" description="Helical" evidence="7">
    <location>
        <begin position="240"/>
        <end position="265"/>
    </location>
</feature>
<feature type="transmembrane region" description="Helical" evidence="7">
    <location>
        <begin position="311"/>
        <end position="328"/>
    </location>
</feature>
<comment type="caution">
    <text evidence="9">The sequence shown here is derived from an EMBL/GenBank/DDBJ whole genome shotgun (WGS) entry which is preliminary data.</text>
</comment>
<feature type="transmembrane region" description="Helical" evidence="7">
    <location>
        <begin position="112"/>
        <end position="131"/>
    </location>
</feature>
<evidence type="ECO:0000256" key="1">
    <source>
        <dbReference type="ARBA" id="ARBA00004141"/>
    </source>
</evidence>
<evidence type="ECO:0000256" key="4">
    <source>
        <dbReference type="ARBA" id="ARBA00022989"/>
    </source>
</evidence>
<feature type="transmembrane region" description="Helical" evidence="7">
    <location>
        <begin position="58"/>
        <end position="80"/>
    </location>
</feature>
<name>A0A5C6CAP0_9BACT</name>
<reference evidence="9 10" key="1">
    <citation type="submission" date="2019-02" db="EMBL/GenBank/DDBJ databases">
        <title>Deep-cultivation of Planctomycetes and their phenomic and genomic characterization uncovers novel biology.</title>
        <authorList>
            <person name="Wiegand S."/>
            <person name="Jogler M."/>
            <person name="Boedeker C."/>
            <person name="Pinto D."/>
            <person name="Vollmers J."/>
            <person name="Rivas-Marin E."/>
            <person name="Kohn T."/>
            <person name="Peeters S.H."/>
            <person name="Heuer A."/>
            <person name="Rast P."/>
            <person name="Oberbeckmann S."/>
            <person name="Bunk B."/>
            <person name="Jeske O."/>
            <person name="Meyerdierks A."/>
            <person name="Storesund J.E."/>
            <person name="Kallscheuer N."/>
            <person name="Luecker S."/>
            <person name="Lage O.M."/>
            <person name="Pohl T."/>
            <person name="Merkel B.J."/>
            <person name="Hornburger P."/>
            <person name="Mueller R.-W."/>
            <person name="Bruemmer F."/>
            <person name="Labrenz M."/>
            <person name="Spormann A.M."/>
            <person name="Op Den Camp H."/>
            <person name="Overmann J."/>
            <person name="Amann R."/>
            <person name="Jetten M.S.M."/>
            <person name="Mascher T."/>
            <person name="Medema M.H."/>
            <person name="Devos D.P."/>
            <person name="Kaster A.-K."/>
            <person name="Ovreas L."/>
            <person name="Rohde M."/>
            <person name="Galperin M.Y."/>
            <person name="Jogler C."/>
        </authorList>
    </citation>
    <scope>NUCLEOTIDE SEQUENCE [LARGE SCALE GENOMIC DNA]</scope>
    <source>
        <strain evidence="9 10">Pla144</strain>
    </source>
</reference>
<feature type="transmembrane region" description="Helical" evidence="7">
    <location>
        <begin position="182"/>
        <end position="203"/>
    </location>
</feature>
<organism evidence="9 10">
    <name type="scientific">Bythopirellula polymerisocia</name>
    <dbReference type="NCBI Taxonomy" id="2528003"/>
    <lineage>
        <taxon>Bacteria</taxon>
        <taxon>Pseudomonadati</taxon>
        <taxon>Planctomycetota</taxon>
        <taxon>Planctomycetia</taxon>
        <taxon>Pirellulales</taxon>
        <taxon>Lacipirellulaceae</taxon>
        <taxon>Bythopirellula</taxon>
    </lineage>
</organism>
<dbReference type="Pfam" id="PF07690">
    <property type="entry name" value="MFS_1"/>
    <property type="match status" value="1"/>
</dbReference>
<feature type="transmembrane region" description="Helical" evidence="7">
    <location>
        <begin position="501"/>
        <end position="521"/>
    </location>
</feature>
<comment type="subcellular location">
    <subcellularLocation>
        <location evidence="1">Membrane</location>
        <topology evidence="1">Multi-pass membrane protein</topology>
    </subcellularLocation>
</comment>
<dbReference type="Gene3D" id="1.20.1250.20">
    <property type="entry name" value="MFS general substrate transporter like domains"/>
    <property type="match status" value="2"/>
</dbReference>
<feature type="transmembrane region" description="Helical" evidence="7">
    <location>
        <begin position="395"/>
        <end position="417"/>
    </location>
</feature>
<feature type="transmembrane region" description="Helical" evidence="7">
    <location>
        <begin position="557"/>
        <end position="575"/>
    </location>
</feature>
<dbReference type="SUPFAM" id="SSF103473">
    <property type="entry name" value="MFS general substrate transporter"/>
    <property type="match status" value="1"/>
</dbReference>
<dbReference type="InterPro" id="IPR044772">
    <property type="entry name" value="NO3_transporter"/>
</dbReference>
<dbReference type="Pfam" id="PF07681">
    <property type="entry name" value="DoxX"/>
    <property type="match status" value="1"/>
</dbReference>
<dbReference type="InterPro" id="IPR011701">
    <property type="entry name" value="MFS"/>
</dbReference>
<dbReference type="GO" id="GO:0016020">
    <property type="term" value="C:membrane"/>
    <property type="evidence" value="ECO:0007669"/>
    <property type="project" value="UniProtKB-SubCell"/>
</dbReference>